<evidence type="ECO:0000313" key="3">
    <source>
        <dbReference type="EnsemblMetazoa" id="CJA05618.1"/>
    </source>
</evidence>
<reference evidence="3" key="2">
    <citation type="submission" date="2022-06" db="UniProtKB">
        <authorList>
            <consortium name="EnsemblMetazoa"/>
        </authorList>
    </citation>
    <scope>IDENTIFICATION</scope>
    <source>
        <strain evidence="3">DF5081</strain>
    </source>
</reference>
<reference evidence="4" key="1">
    <citation type="submission" date="2010-08" db="EMBL/GenBank/DDBJ databases">
        <authorList>
            <consortium name="Caenorhabditis japonica Sequencing Consortium"/>
            <person name="Wilson R.K."/>
        </authorList>
    </citation>
    <scope>NUCLEOTIDE SEQUENCE [LARGE SCALE GENOMIC DNA]</scope>
    <source>
        <strain evidence="4">DF5081</strain>
    </source>
</reference>
<evidence type="ECO:0000256" key="1">
    <source>
        <dbReference type="SAM" id="SignalP"/>
    </source>
</evidence>
<protein>
    <submittedName>
        <fullName evidence="3">DUF148 domain-containing protein</fullName>
    </submittedName>
</protein>
<dbReference type="OMA" id="FHEEHTF"/>
<evidence type="ECO:0000313" key="4">
    <source>
        <dbReference type="Proteomes" id="UP000005237"/>
    </source>
</evidence>
<feature type="domain" description="SXP/RAL-2 family protein Ani s 5-like cation-binding" evidence="2">
    <location>
        <begin position="37"/>
        <end position="138"/>
    </location>
</feature>
<feature type="signal peptide" evidence="1">
    <location>
        <begin position="1"/>
        <end position="19"/>
    </location>
</feature>
<dbReference type="EnsemblMetazoa" id="CJA05618.1">
    <property type="protein sequence ID" value="CJA05618.1"/>
    <property type="gene ID" value="WBGene00124822"/>
</dbReference>
<accession>A0A8R1DKW0</accession>
<name>A0A8R1DKW0_CAEJA</name>
<dbReference type="Proteomes" id="UP000005237">
    <property type="component" value="Unassembled WGS sequence"/>
</dbReference>
<dbReference type="Pfam" id="PF02520">
    <property type="entry name" value="ANIS5_cation-bd"/>
    <property type="match status" value="1"/>
</dbReference>
<feature type="chain" id="PRO_5035758021" evidence="1">
    <location>
        <begin position="20"/>
        <end position="231"/>
    </location>
</feature>
<dbReference type="InterPro" id="IPR003677">
    <property type="entry name" value="ANIS5_cation-bd"/>
</dbReference>
<keyword evidence="1" id="KW-0732">Signal</keyword>
<sequence>MRFSHFSSLFLILPVVVLSELHDYEDFRDVTPSEYLEQFDMIVDDLSITEEETNRKLIVLAGHFQEQETFRRLLLNNVEILNQVYKQFMATTQRIQAAKYEAQAILANRTQSAEEQYDAAVRLDKRYPLEMSVLLDICASMGYPSTKAVIASSLRDIPKTRKLAADLEEYTRQAQATGYSISQQLHDTPFLSRRDRLDSRKRLLEKYPKAMVVHDHVVKVLSGEQKFNTVI</sequence>
<organism evidence="3 4">
    <name type="scientific">Caenorhabditis japonica</name>
    <dbReference type="NCBI Taxonomy" id="281687"/>
    <lineage>
        <taxon>Eukaryota</taxon>
        <taxon>Metazoa</taxon>
        <taxon>Ecdysozoa</taxon>
        <taxon>Nematoda</taxon>
        <taxon>Chromadorea</taxon>
        <taxon>Rhabditida</taxon>
        <taxon>Rhabditina</taxon>
        <taxon>Rhabditomorpha</taxon>
        <taxon>Rhabditoidea</taxon>
        <taxon>Rhabditidae</taxon>
        <taxon>Peloderinae</taxon>
        <taxon>Caenorhabditis</taxon>
    </lineage>
</organism>
<evidence type="ECO:0000259" key="2">
    <source>
        <dbReference type="Pfam" id="PF02520"/>
    </source>
</evidence>
<keyword evidence="4" id="KW-1185">Reference proteome</keyword>
<dbReference type="AlphaFoldDB" id="A0A8R1DKW0"/>
<proteinExistence type="predicted"/>